<sequence length="328" mass="35678">MSVFTSLPAELICEILEHAAFRDNTTALVLSLLSSWVRRLVEPLLYHTVVLSSARSLQAFLATLTLKPASFARRRVKHLGVFAMGPEQAILDVLEACQGVSSLACAFFLPGCKPTTPMTMLPALAETQTHPEQHLLGMACRDGWDTAVIGRSVSHLRVHLPASSLPAMFPSPPPDALEPNDDDDEDEHEGTEPKGWDRIAHLPALTHLALVYRPSDRYPVSTVFDHLQRFLAPLSTASESRASTAAGKLELLLVQVVGPSLGPSPHVDEMNALAVSLGASALRVVAERAPMSAAAQWEDAAKEDRSVWQNAEEVVRQRILRVQQQVAS</sequence>
<feature type="compositionally biased region" description="Acidic residues" evidence="1">
    <location>
        <begin position="178"/>
        <end position="189"/>
    </location>
</feature>
<name>A0A8K0UF20_9AGAR</name>
<dbReference type="OrthoDB" id="3145912at2759"/>
<keyword evidence="3" id="KW-1185">Reference proteome</keyword>
<gene>
    <name evidence="2" type="ORF">BXZ70DRAFT_901506</name>
</gene>
<dbReference type="Proteomes" id="UP000813824">
    <property type="component" value="Unassembled WGS sequence"/>
</dbReference>
<dbReference type="AlphaFoldDB" id="A0A8K0UF20"/>
<dbReference type="EMBL" id="JAEVFJ010000054">
    <property type="protein sequence ID" value="KAH8080268.1"/>
    <property type="molecule type" value="Genomic_DNA"/>
</dbReference>
<reference evidence="2" key="1">
    <citation type="journal article" date="2021" name="New Phytol.">
        <title>Evolutionary innovations through gain and loss of genes in the ectomycorrhizal Boletales.</title>
        <authorList>
            <person name="Wu G."/>
            <person name="Miyauchi S."/>
            <person name="Morin E."/>
            <person name="Kuo A."/>
            <person name="Drula E."/>
            <person name="Varga T."/>
            <person name="Kohler A."/>
            <person name="Feng B."/>
            <person name="Cao Y."/>
            <person name="Lipzen A."/>
            <person name="Daum C."/>
            <person name="Hundley H."/>
            <person name="Pangilinan J."/>
            <person name="Johnson J."/>
            <person name="Barry K."/>
            <person name="LaButti K."/>
            <person name="Ng V."/>
            <person name="Ahrendt S."/>
            <person name="Min B."/>
            <person name="Choi I.G."/>
            <person name="Park H."/>
            <person name="Plett J.M."/>
            <person name="Magnuson J."/>
            <person name="Spatafora J.W."/>
            <person name="Nagy L.G."/>
            <person name="Henrissat B."/>
            <person name="Grigoriev I.V."/>
            <person name="Yang Z.L."/>
            <person name="Xu J."/>
            <person name="Martin F.M."/>
        </authorList>
    </citation>
    <scope>NUCLEOTIDE SEQUENCE</scope>
    <source>
        <strain evidence="2">KKN 215</strain>
    </source>
</reference>
<accession>A0A8K0UF20</accession>
<evidence type="ECO:0000313" key="3">
    <source>
        <dbReference type="Proteomes" id="UP000813824"/>
    </source>
</evidence>
<organism evidence="2 3">
    <name type="scientific">Cristinia sonorae</name>
    <dbReference type="NCBI Taxonomy" id="1940300"/>
    <lineage>
        <taxon>Eukaryota</taxon>
        <taxon>Fungi</taxon>
        <taxon>Dikarya</taxon>
        <taxon>Basidiomycota</taxon>
        <taxon>Agaricomycotina</taxon>
        <taxon>Agaricomycetes</taxon>
        <taxon>Agaricomycetidae</taxon>
        <taxon>Agaricales</taxon>
        <taxon>Pleurotineae</taxon>
        <taxon>Stephanosporaceae</taxon>
        <taxon>Cristinia</taxon>
    </lineage>
</organism>
<proteinExistence type="predicted"/>
<evidence type="ECO:0000313" key="2">
    <source>
        <dbReference type="EMBL" id="KAH8080268.1"/>
    </source>
</evidence>
<comment type="caution">
    <text evidence="2">The sequence shown here is derived from an EMBL/GenBank/DDBJ whole genome shotgun (WGS) entry which is preliminary data.</text>
</comment>
<feature type="region of interest" description="Disordered" evidence="1">
    <location>
        <begin position="164"/>
        <end position="197"/>
    </location>
</feature>
<evidence type="ECO:0000256" key="1">
    <source>
        <dbReference type="SAM" id="MobiDB-lite"/>
    </source>
</evidence>
<protein>
    <submittedName>
        <fullName evidence="2">Uncharacterized protein</fullName>
    </submittedName>
</protein>